<dbReference type="SUPFAM" id="SSF56784">
    <property type="entry name" value="HAD-like"/>
    <property type="match status" value="1"/>
</dbReference>
<dbReference type="GO" id="GO:0003993">
    <property type="term" value="F:acid phosphatase activity"/>
    <property type="evidence" value="ECO:0007669"/>
    <property type="project" value="TreeGrafter"/>
</dbReference>
<dbReference type="NCBIfam" id="TIGR01681">
    <property type="entry name" value="HAD-SF-IIIC"/>
    <property type="match status" value="1"/>
</dbReference>
<reference evidence="1" key="1">
    <citation type="submission" date="2021-12" db="EMBL/GenBank/DDBJ databases">
        <authorList>
            <person name="King R."/>
        </authorList>
    </citation>
    <scope>NUCLEOTIDE SEQUENCE</scope>
</reference>
<evidence type="ECO:0000313" key="2">
    <source>
        <dbReference type="Proteomes" id="UP001152759"/>
    </source>
</evidence>
<organism evidence="1 2">
    <name type="scientific">Bemisia tabaci</name>
    <name type="common">Sweetpotato whitefly</name>
    <name type="synonym">Aleurodes tabaci</name>
    <dbReference type="NCBI Taxonomy" id="7038"/>
    <lineage>
        <taxon>Eukaryota</taxon>
        <taxon>Metazoa</taxon>
        <taxon>Ecdysozoa</taxon>
        <taxon>Arthropoda</taxon>
        <taxon>Hexapoda</taxon>
        <taxon>Insecta</taxon>
        <taxon>Pterygota</taxon>
        <taxon>Neoptera</taxon>
        <taxon>Paraneoptera</taxon>
        <taxon>Hemiptera</taxon>
        <taxon>Sternorrhyncha</taxon>
        <taxon>Aleyrodoidea</taxon>
        <taxon>Aleyrodidae</taxon>
        <taxon>Aleyrodinae</taxon>
        <taxon>Bemisia</taxon>
    </lineage>
</organism>
<dbReference type="SFLD" id="SFLDG01129">
    <property type="entry name" value="C1.5:_HAD__Beta-PGM__Phosphata"/>
    <property type="match status" value="1"/>
</dbReference>
<dbReference type="InterPro" id="IPR010033">
    <property type="entry name" value="HAD_SF_ppase_IIIC"/>
</dbReference>
<dbReference type="CDD" id="cd07501">
    <property type="entry name" value="HAD_MDP-1_like"/>
    <property type="match status" value="1"/>
</dbReference>
<gene>
    <name evidence="1" type="ORF">BEMITA_LOCUS3223</name>
</gene>
<dbReference type="AlphaFoldDB" id="A0A9P0A5W1"/>
<name>A0A9P0A5W1_BEMTA</name>
<dbReference type="PANTHER" id="PTHR17901">
    <property type="entry name" value="MAGNESIUM-DEPENDENT PHOSPHATASE 1 MDP1"/>
    <property type="match status" value="1"/>
</dbReference>
<dbReference type="InterPro" id="IPR035679">
    <property type="entry name" value="MDP-1_euk"/>
</dbReference>
<dbReference type="PANTHER" id="PTHR17901:SF14">
    <property type="entry name" value="MAGNESIUM-DEPENDENT PHOSPHATASE 1"/>
    <property type="match status" value="1"/>
</dbReference>
<dbReference type="InterPro" id="IPR036412">
    <property type="entry name" value="HAD-like_sf"/>
</dbReference>
<dbReference type="SFLD" id="SFLDS00003">
    <property type="entry name" value="Haloacid_Dehalogenase"/>
    <property type="match status" value="1"/>
</dbReference>
<accession>A0A9P0A5W1</accession>
<keyword evidence="2" id="KW-1185">Reference proteome</keyword>
<dbReference type="SFLD" id="SFLDG01131">
    <property type="entry name" value="C1.5.2:_MDP_Like"/>
    <property type="match status" value="1"/>
</dbReference>
<evidence type="ECO:0000313" key="1">
    <source>
        <dbReference type="EMBL" id="CAH0383812.1"/>
    </source>
</evidence>
<proteinExistence type="predicted"/>
<dbReference type="Proteomes" id="UP001152759">
    <property type="component" value="Chromosome 10"/>
</dbReference>
<dbReference type="Pfam" id="PF12689">
    <property type="entry name" value="Acid_PPase"/>
    <property type="match status" value="1"/>
</dbReference>
<dbReference type="NCBIfam" id="TIGR01685">
    <property type="entry name" value="MDP-1"/>
    <property type="match status" value="1"/>
</dbReference>
<dbReference type="InterPro" id="IPR023214">
    <property type="entry name" value="HAD_sf"/>
</dbReference>
<evidence type="ECO:0008006" key="3">
    <source>
        <dbReference type="Google" id="ProtNLM"/>
    </source>
</evidence>
<dbReference type="InterPro" id="IPR010036">
    <property type="entry name" value="MDP_1_eu_arc"/>
</dbReference>
<dbReference type="EMBL" id="OU963871">
    <property type="protein sequence ID" value="CAH0383812.1"/>
    <property type="molecule type" value="Genomic_DNA"/>
</dbReference>
<dbReference type="Gene3D" id="3.40.50.1000">
    <property type="entry name" value="HAD superfamily/HAD-like"/>
    <property type="match status" value="1"/>
</dbReference>
<protein>
    <recommendedName>
        <fullName evidence="3">Magnesium-dependent phosphatase 1</fullName>
    </recommendedName>
</protein>
<sequence>MPLAVNHCGNFVNLASVLNILLINEGQDPPAAPSPFARISRRVMTDVNNVLSLSAVRMKDPEWINPKIIAFDLDCTLWPFWVDTHVTPPFHKNADGTVLDARKRHVEFIPGVPDILKELHRRGIKLAAVSRTGEIAGAKSLLKLFDFEKYFSHIEIYPGCKVAHFSKIHRETNVAYEDMMFFDDEFRNIADIKKLGVFTIYCPDGIEAKVVDSSLIDFDKSRSKRS</sequence>